<gene>
    <name evidence="1" type="ORF">LCGC14_0491120</name>
</gene>
<comment type="caution">
    <text evidence="1">The sequence shown here is derived from an EMBL/GenBank/DDBJ whole genome shotgun (WGS) entry which is preliminary data.</text>
</comment>
<proteinExistence type="predicted"/>
<accession>A0A0F9SBS2</accession>
<dbReference type="Gene3D" id="2.60.120.560">
    <property type="entry name" value="Exo-inulinase, domain 1"/>
    <property type="match status" value="1"/>
</dbReference>
<evidence type="ECO:0008006" key="2">
    <source>
        <dbReference type="Google" id="ProtNLM"/>
    </source>
</evidence>
<dbReference type="AlphaFoldDB" id="A0A0F9SBS2"/>
<protein>
    <recommendedName>
        <fullName evidence="2">3-keto-disaccharide hydrolase domain-containing protein</fullName>
    </recommendedName>
</protein>
<organism evidence="1">
    <name type="scientific">marine sediment metagenome</name>
    <dbReference type="NCBI Taxonomy" id="412755"/>
    <lineage>
        <taxon>unclassified sequences</taxon>
        <taxon>metagenomes</taxon>
        <taxon>ecological metagenomes</taxon>
    </lineage>
</organism>
<sequence length="212" mass="23376">MMIKAKRREAQRRLLLFSGARPAIAYGTLLFVDLFNDSDGVGLDAHTPDLDLAGNGWVEQAGTWEIQGDTLELQDQVVADYAATVDIDRTTDFEVEFEITQISLIDHNIQLLLRYVDSSNLIRLLLFEGGDWDLQDTGGGDGLFANGAGLRLVVGSVVRVRLEANTFSVYHNDVLQGSGTSSSHSAATTIGIRDRDVDEVVQTRFDNFIVRE</sequence>
<dbReference type="EMBL" id="LAZR01000553">
    <property type="protein sequence ID" value="KKN64499.1"/>
    <property type="molecule type" value="Genomic_DNA"/>
</dbReference>
<name>A0A0F9SBS2_9ZZZZ</name>
<reference evidence="1" key="1">
    <citation type="journal article" date="2015" name="Nature">
        <title>Complex archaea that bridge the gap between prokaryotes and eukaryotes.</title>
        <authorList>
            <person name="Spang A."/>
            <person name="Saw J.H."/>
            <person name="Jorgensen S.L."/>
            <person name="Zaremba-Niedzwiedzka K."/>
            <person name="Martijn J."/>
            <person name="Lind A.E."/>
            <person name="van Eijk R."/>
            <person name="Schleper C."/>
            <person name="Guy L."/>
            <person name="Ettema T.J."/>
        </authorList>
    </citation>
    <scope>NUCLEOTIDE SEQUENCE</scope>
</reference>
<evidence type="ECO:0000313" key="1">
    <source>
        <dbReference type="EMBL" id="KKN64499.1"/>
    </source>
</evidence>